<feature type="domain" description="D-isomer specific 2-hydroxyacid dehydrogenase catalytic" evidence="4">
    <location>
        <begin position="51"/>
        <end position="328"/>
    </location>
</feature>
<dbReference type="GeneID" id="66852961"/>
<keyword evidence="7" id="KW-1185">Reference proteome</keyword>
<dbReference type="Pfam" id="PF00389">
    <property type="entry name" value="2-Hacid_dh"/>
    <property type="match status" value="1"/>
</dbReference>
<proteinExistence type="inferred from homology"/>
<dbReference type="PANTHER" id="PTHR10996:SF283">
    <property type="entry name" value="GLYOXYLATE_HYDROXYPYRUVATE REDUCTASE B"/>
    <property type="match status" value="1"/>
</dbReference>
<feature type="domain" description="D-isomer specific 2-hydroxyacid dehydrogenase NAD-binding" evidence="5">
    <location>
        <begin position="124"/>
        <end position="304"/>
    </location>
</feature>
<evidence type="ECO:0000256" key="1">
    <source>
        <dbReference type="ARBA" id="ARBA00005854"/>
    </source>
</evidence>
<evidence type="ECO:0000256" key="2">
    <source>
        <dbReference type="ARBA" id="ARBA00023002"/>
    </source>
</evidence>
<dbReference type="InterPro" id="IPR006140">
    <property type="entry name" value="D-isomer_DH_NAD-bd"/>
</dbReference>
<keyword evidence="2 3" id="KW-0560">Oxidoreductase</keyword>
<evidence type="ECO:0000259" key="5">
    <source>
        <dbReference type="Pfam" id="PF02826"/>
    </source>
</evidence>
<dbReference type="PROSITE" id="PS00670">
    <property type="entry name" value="D_2_HYDROXYACID_DH_2"/>
    <property type="match status" value="1"/>
</dbReference>
<dbReference type="PROSITE" id="PS00065">
    <property type="entry name" value="D_2_HYDROXYACID_DH_1"/>
    <property type="match status" value="1"/>
</dbReference>
<evidence type="ECO:0000313" key="7">
    <source>
        <dbReference type="Proteomes" id="UP000829494"/>
    </source>
</evidence>
<evidence type="ECO:0000256" key="3">
    <source>
        <dbReference type="RuleBase" id="RU003719"/>
    </source>
</evidence>
<evidence type="ECO:0000259" key="4">
    <source>
        <dbReference type="Pfam" id="PF00389"/>
    </source>
</evidence>
<dbReference type="GO" id="GO:0008465">
    <property type="term" value="F:hydroxypyruvate reductase (NADH) activity"/>
    <property type="evidence" value="ECO:0007669"/>
    <property type="project" value="UniProtKB-EC"/>
</dbReference>
<dbReference type="Proteomes" id="UP000829494">
    <property type="component" value="Chromosome"/>
</dbReference>
<reference evidence="6 7" key="1">
    <citation type="submission" date="2022-03" db="EMBL/GenBank/DDBJ databases">
        <title>Complete genome of Streptomyces rimosus ssp. rimosus R7 (=ATCC 10970).</title>
        <authorList>
            <person name="Beganovic S."/>
            <person name="Ruckert C."/>
            <person name="Busche T."/>
            <person name="Kalinowski J."/>
            <person name="Wittmann C."/>
        </authorList>
    </citation>
    <scope>NUCLEOTIDE SEQUENCE [LARGE SCALE GENOMIC DNA]</scope>
    <source>
        <strain evidence="6 7">R7</strain>
    </source>
</reference>
<dbReference type="InterPro" id="IPR043322">
    <property type="entry name" value="CtBP"/>
</dbReference>
<dbReference type="InterPro" id="IPR029752">
    <property type="entry name" value="D-isomer_DH_CS1"/>
</dbReference>
<dbReference type="CDD" id="cd05299">
    <property type="entry name" value="CtBP_dh"/>
    <property type="match status" value="1"/>
</dbReference>
<organism evidence="6 7">
    <name type="scientific">Streptomyces rimosus subsp. rimosus</name>
    <dbReference type="NCBI Taxonomy" id="132474"/>
    <lineage>
        <taxon>Bacteria</taxon>
        <taxon>Bacillati</taxon>
        <taxon>Actinomycetota</taxon>
        <taxon>Actinomycetes</taxon>
        <taxon>Kitasatosporales</taxon>
        <taxon>Streptomycetaceae</taxon>
        <taxon>Streptomyces</taxon>
    </lineage>
</organism>
<dbReference type="InterPro" id="IPR006139">
    <property type="entry name" value="D-isomer_2_OHA_DH_cat_dom"/>
</dbReference>
<dbReference type="EC" id="1.1.1.29" evidence="6"/>
<dbReference type="PANTHER" id="PTHR10996">
    <property type="entry name" value="2-HYDROXYACID DEHYDROGENASE-RELATED"/>
    <property type="match status" value="1"/>
</dbReference>
<protein>
    <submittedName>
        <fullName evidence="6">Glycerate dehydrogenase</fullName>
        <ecNumber evidence="6">1.1.1.29</ecNumber>
    </submittedName>
</protein>
<dbReference type="SUPFAM" id="SSF52283">
    <property type="entry name" value="Formate/glycerate dehydrogenase catalytic domain-like"/>
    <property type="match status" value="1"/>
</dbReference>
<dbReference type="EMBL" id="CP094298">
    <property type="protein sequence ID" value="UNZ07896.1"/>
    <property type="molecule type" value="Genomic_DNA"/>
</dbReference>
<name>A0ABY3ZC74_STRRM</name>
<sequence>MPVVLYTDPAWVIGPDGAVDCDRADVEREVYGTDIQMRFGPYRDGAFDVSGDAFLGALRGADAVAIYRAQITQEVVDLLKPGCRVVARQGVGTDNLNAGLLERHGILGFHVPDYCVDEVSSHTVAMLLALERKLIAQDGLVKEGRWSIHAGGVPRRTGDLSVGIVGFGRIGRATSRKLQPLYRRVLAYDPYVHDDLMRGYGVQGRPSLAELFFDADAVVLHAPLDDSTRHMINDMSLRPLRRGALLVNTARGGLVQPEAVLERLRDGRLGGYGSDVFTPENPCDHPVNKEILTSPHTVVTAHRAFLSDASERSQRLRVAEEIRRVLLTGRPPLFGRLA</sequence>
<comment type="similarity">
    <text evidence="1 3">Belongs to the D-isomer specific 2-hydroxyacid dehydrogenase family.</text>
</comment>
<dbReference type="RefSeq" id="WP_003983089.1">
    <property type="nucleotide sequence ID" value="NZ_CP043497.1"/>
</dbReference>
<dbReference type="Pfam" id="PF02826">
    <property type="entry name" value="2-Hacid_dh_C"/>
    <property type="match status" value="1"/>
</dbReference>
<dbReference type="InterPro" id="IPR050223">
    <property type="entry name" value="D-isomer_2-hydroxyacid_DH"/>
</dbReference>
<gene>
    <name evidence="6" type="primary">hprA2</name>
    <name evidence="6" type="ORF">SRIMR7_37640</name>
</gene>
<dbReference type="Gene3D" id="3.40.50.720">
    <property type="entry name" value="NAD(P)-binding Rossmann-like Domain"/>
    <property type="match status" value="2"/>
</dbReference>
<accession>A0ABY3ZC74</accession>
<dbReference type="InterPro" id="IPR029753">
    <property type="entry name" value="D-isomer_DH_CS"/>
</dbReference>
<dbReference type="InterPro" id="IPR036291">
    <property type="entry name" value="NAD(P)-bd_dom_sf"/>
</dbReference>
<dbReference type="SUPFAM" id="SSF51735">
    <property type="entry name" value="NAD(P)-binding Rossmann-fold domains"/>
    <property type="match status" value="1"/>
</dbReference>
<evidence type="ECO:0000313" key="6">
    <source>
        <dbReference type="EMBL" id="UNZ07896.1"/>
    </source>
</evidence>